<dbReference type="PROSITE" id="PS00134">
    <property type="entry name" value="TRYPSIN_HIS"/>
    <property type="match status" value="1"/>
</dbReference>
<dbReference type="SUPFAM" id="SSF50494">
    <property type="entry name" value="Trypsin-like serine proteases"/>
    <property type="match status" value="1"/>
</dbReference>
<comment type="similarity">
    <text evidence="1">Belongs to the peptidase S1 family.</text>
</comment>
<dbReference type="InterPro" id="IPR043504">
    <property type="entry name" value="Peptidase_S1_PA_chymotrypsin"/>
</dbReference>
<evidence type="ECO:0000313" key="7">
    <source>
        <dbReference type="EMBL" id="QFQ02918.1"/>
    </source>
</evidence>
<protein>
    <recommendedName>
        <fullName evidence="9">Secreted protein</fullName>
    </recommendedName>
</protein>
<dbReference type="PROSITE" id="PS00135">
    <property type="entry name" value="TRYPSIN_SER"/>
    <property type="match status" value="1"/>
</dbReference>
<evidence type="ECO:0000256" key="5">
    <source>
        <dbReference type="ARBA" id="ARBA00023157"/>
    </source>
</evidence>
<dbReference type="OrthoDB" id="4536940at2"/>
<dbReference type="CDD" id="cd21112">
    <property type="entry name" value="alphaLP-like"/>
    <property type="match status" value="1"/>
</dbReference>
<keyword evidence="2" id="KW-0645">Protease</keyword>
<keyword evidence="3" id="KW-0378">Hydrolase</keyword>
<gene>
    <name evidence="7" type="ORF">CUROG_07845</name>
</gene>
<evidence type="ECO:0000256" key="2">
    <source>
        <dbReference type="ARBA" id="ARBA00022670"/>
    </source>
</evidence>
<keyword evidence="5" id="KW-1015">Disulfide bond</keyword>
<feature type="signal peptide" evidence="6">
    <location>
        <begin position="1"/>
        <end position="25"/>
    </location>
</feature>
<dbReference type="PRINTS" id="PR00861">
    <property type="entry name" value="ALYTICPTASE"/>
</dbReference>
<dbReference type="InterPro" id="IPR033116">
    <property type="entry name" value="TRYPSIN_SER"/>
</dbReference>
<dbReference type="Gene3D" id="2.40.10.10">
    <property type="entry name" value="Trypsin-like serine proteases"/>
    <property type="match status" value="2"/>
</dbReference>
<dbReference type="InterPro" id="IPR009003">
    <property type="entry name" value="Peptidase_S1_PA"/>
</dbReference>
<dbReference type="EMBL" id="CP045032">
    <property type="protein sequence ID" value="QFQ02918.1"/>
    <property type="molecule type" value="Genomic_DNA"/>
</dbReference>
<evidence type="ECO:0000256" key="3">
    <source>
        <dbReference type="ARBA" id="ARBA00022801"/>
    </source>
</evidence>
<organism evidence="7 8">
    <name type="scientific">Corynebacterium urogenitale</name>
    <dbReference type="NCBI Taxonomy" id="2487892"/>
    <lineage>
        <taxon>Bacteria</taxon>
        <taxon>Bacillati</taxon>
        <taxon>Actinomycetota</taxon>
        <taxon>Actinomycetes</taxon>
        <taxon>Mycobacteriales</taxon>
        <taxon>Corynebacteriaceae</taxon>
        <taxon>Corynebacterium</taxon>
    </lineage>
</organism>
<evidence type="ECO:0000256" key="1">
    <source>
        <dbReference type="ARBA" id="ARBA00007664"/>
    </source>
</evidence>
<name>A0A5J6Z7D5_9CORY</name>
<sequence length="276" mass="27600" precursor="true">MRPSARLTVGRRVLAAMSMVLTVLAGSFATPAAQAQSALPSSPAQAWDQFLTVTGEPGPHRVAGHYFTSPVPPKAQEKIRPQALVGPSTPILVGNNACTIAVAGYDKGGNKVAITAGHCGKPGADVISADAAEAGKIGTFVRAGAPDYGVIKLNPNVQLTNTYGAARISKLGGPLPASFAQACKTGISTGTTCGPVIGSSGPYILAHVCGSHGDSGGPFYRNGRLLGIVSGGVGNLPSCTTPLQGPLHAPTAAVSWNTIKAGLDANGGVGAGFRLA</sequence>
<feature type="chain" id="PRO_5038886100" description="Secreted protein" evidence="6">
    <location>
        <begin position="26"/>
        <end position="276"/>
    </location>
</feature>
<reference evidence="8" key="1">
    <citation type="submission" date="2019-10" db="EMBL/GenBank/DDBJ databases">
        <title>Complete genome sequence of Corynebacterium urogenitalis DSM 108747, isolated from the genital tract of a cow.</title>
        <authorList>
            <person name="Ruckert C."/>
            <person name="Ballas P."/>
            <person name="Wagener K."/>
            <person name="Drillich M."/>
            <person name="Kaempfer P."/>
            <person name="Busse H.-J."/>
            <person name="Ehling-Schulz M."/>
        </authorList>
    </citation>
    <scope>NUCLEOTIDE SEQUENCE [LARGE SCALE GENOMIC DNA]</scope>
    <source>
        <strain evidence="8">LMM 1652</strain>
    </source>
</reference>
<accession>A0A5J6Z7D5</accession>
<dbReference type="InterPro" id="IPR018114">
    <property type="entry name" value="TRYPSIN_HIS"/>
</dbReference>
<evidence type="ECO:0000313" key="8">
    <source>
        <dbReference type="Proteomes" id="UP000326711"/>
    </source>
</evidence>
<dbReference type="GO" id="GO:0006508">
    <property type="term" value="P:proteolysis"/>
    <property type="evidence" value="ECO:0007669"/>
    <property type="project" value="UniProtKB-KW"/>
</dbReference>
<keyword evidence="4" id="KW-0720">Serine protease</keyword>
<dbReference type="Proteomes" id="UP000326711">
    <property type="component" value="Chromosome"/>
</dbReference>
<keyword evidence="8" id="KW-1185">Reference proteome</keyword>
<keyword evidence="6" id="KW-0732">Signal</keyword>
<evidence type="ECO:0000256" key="6">
    <source>
        <dbReference type="SAM" id="SignalP"/>
    </source>
</evidence>
<dbReference type="AlphaFoldDB" id="A0A5J6Z7D5"/>
<dbReference type="RefSeq" id="WP_151903224.1">
    <property type="nucleotide sequence ID" value="NZ_CP045032.1"/>
</dbReference>
<evidence type="ECO:0008006" key="9">
    <source>
        <dbReference type="Google" id="ProtNLM"/>
    </source>
</evidence>
<dbReference type="GO" id="GO:0004252">
    <property type="term" value="F:serine-type endopeptidase activity"/>
    <property type="evidence" value="ECO:0007669"/>
    <property type="project" value="InterPro"/>
</dbReference>
<proteinExistence type="inferred from homology"/>
<dbReference type="InterPro" id="IPR001316">
    <property type="entry name" value="Pept_S1A_streptogrisin"/>
</dbReference>
<evidence type="ECO:0000256" key="4">
    <source>
        <dbReference type="ARBA" id="ARBA00022825"/>
    </source>
</evidence>
<dbReference type="KEGG" id="cuo:CUROG_07845"/>